<evidence type="ECO:0000313" key="1">
    <source>
        <dbReference type="EMBL" id="KAJ9110625.1"/>
    </source>
</evidence>
<evidence type="ECO:0000313" key="2">
    <source>
        <dbReference type="Proteomes" id="UP001241377"/>
    </source>
</evidence>
<organism evidence="1 2">
    <name type="scientific">Naganishia cerealis</name>
    <dbReference type="NCBI Taxonomy" id="610337"/>
    <lineage>
        <taxon>Eukaryota</taxon>
        <taxon>Fungi</taxon>
        <taxon>Dikarya</taxon>
        <taxon>Basidiomycota</taxon>
        <taxon>Agaricomycotina</taxon>
        <taxon>Tremellomycetes</taxon>
        <taxon>Filobasidiales</taxon>
        <taxon>Filobasidiaceae</taxon>
        <taxon>Naganishia</taxon>
    </lineage>
</organism>
<dbReference type="Proteomes" id="UP001241377">
    <property type="component" value="Unassembled WGS sequence"/>
</dbReference>
<accession>A0ACC2WHJ5</accession>
<dbReference type="EMBL" id="JASBWR010000011">
    <property type="protein sequence ID" value="KAJ9110625.1"/>
    <property type="molecule type" value="Genomic_DNA"/>
</dbReference>
<proteinExistence type="predicted"/>
<sequence length="294" mass="32534">MIIAKQQKGNTAWLSIRFQPFSATVTKAARSQRVQRLKTNRLGMDLQSILNDGVSEQRMLDGPSTLDDTATSYLHPATSFTASKPPAESTADKHHAGLNSDVVLSPSSMEEGHFMEANSSDAPPGSLEDRLEGSEPPRNFGQAKLTVESTKKKWVSEYNKGRNSKIVTVRCEISFPTDSSALLLLPSWALVASNSEQLLERKGGEMSLLAKLLSGKEEYPKPPSLKHDPTENRMRQAFPAFFSPGMEDERTAFFNWLAESIAEADLRSDKGKQLREPAAEVDRVIPPEYLDQEP</sequence>
<reference evidence="1" key="1">
    <citation type="submission" date="2023-04" db="EMBL/GenBank/DDBJ databases">
        <title>Draft Genome sequencing of Naganishia species isolated from polar environments using Oxford Nanopore Technology.</title>
        <authorList>
            <person name="Leo P."/>
            <person name="Venkateswaran K."/>
        </authorList>
    </citation>
    <scope>NUCLEOTIDE SEQUENCE</scope>
    <source>
        <strain evidence="1">MNA-CCFEE 5261</strain>
    </source>
</reference>
<name>A0ACC2WHJ5_9TREE</name>
<keyword evidence="2" id="KW-1185">Reference proteome</keyword>
<gene>
    <name evidence="1" type="ORF">QFC19_001454</name>
</gene>
<comment type="caution">
    <text evidence="1">The sequence shown here is derived from an EMBL/GenBank/DDBJ whole genome shotgun (WGS) entry which is preliminary data.</text>
</comment>
<protein>
    <submittedName>
        <fullName evidence="1">Uncharacterized protein</fullName>
    </submittedName>
</protein>